<evidence type="ECO:0000256" key="2">
    <source>
        <dbReference type="SAM" id="SignalP"/>
    </source>
</evidence>
<protein>
    <submittedName>
        <fullName evidence="3">Uncharacterized protein</fullName>
    </submittedName>
</protein>
<dbReference type="InterPro" id="IPR006917">
    <property type="entry name" value="SOUL_heme-bd"/>
</dbReference>
<comment type="similarity">
    <text evidence="1">Belongs to the HEBP family.</text>
</comment>
<evidence type="ECO:0000256" key="1">
    <source>
        <dbReference type="ARBA" id="ARBA00009817"/>
    </source>
</evidence>
<dbReference type="SUPFAM" id="SSF55136">
    <property type="entry name" value="Probable bacterial effector-binding domain"/>
    <property type="match status" value="1"/>
</dbReference>
<reference evidence="3 4" key="1">
    <citation type="journal article" date="2021" name="Comput. Struct. Biotechnol. J.">
        <title>De novo genome assembly of the potent medicinal plant Rehmannia glutinosa using nanopore technology.</title>
        <authorList>
            <person name="Ma L."/>
            <person name="Dong C."/>
            <person name="Song C."/>
            <person name="Wang X."/>
            <person name="Zheng X."/>
            <person name="Niu Y."/>
            <person name="Chen S."/>
            <person name="Feng W."/>
        </authorList>
    </citation>
    <scope>NUCLEOTIDE SEQUENCE [LARGE SCALE GENOMIC DNA]</scope>
    <source>
        <strain evidence="3">DH-2019</strain>
    </source>
</reference>
<dbReference type="Proteomes" id="UP001318860">
    <property type="component" value="Unassembled WGS sequence"/>
</dbReference>
<comment type="caution">
    <text evidence="3">The sequence shown here is derived from an EMBL/GenBank/DDBJ whole genome shotgun (WGS) entry which is preliminary data.</text>
</comment>
<keyword evidence="4" id="KW-1185">Reference proteome</keyword>
<dbReference type="Gene3D" id="3.20.80.10">
    <property type="entry name" value="Regulatory factor, effector binding domain"/>
    <property type="match status" value="1"/>
</dbReference>
<name>A0ABR0VJG6_REHGL</name>
<dbReference type="InterPro" id="IPR011256">
    <property type="entry name" value="Reg_factor_effector_dom_sf"/>
</dbReference>
<feature type="signal peptide" evidence="2">
    <location>
        <begin position="1"/>
        <end position="27"/>
    </location>
</feature>
<evidence type="ECO:0000313" key="3">
    <source>
        <dbReference type="EMBL" id="KAK6134535.1"/>
    </source>
</evidence>
<accession>A0ABR0VJG6</accession>
<dbReference type="PANTHER" id="PTHR11220:SF25">
    <property type="entry name" value="F3F9.4"/>
    <property type="match status" value="1"/>
</dbReference>
<dbReference type="PANTHER" id="PTHR11220">
    <property type="entry name" value="HEME-BINDING PROTEIN-RELATED"/>
    <property type="match status" value="1"/>
</dbReference>
<dbReference type="EMBL" id="JABTTQ020001147">
    <property type="protein sequence ID" value="KAK6134535.1"/>
    <property type="molecule type" value="Genomic_DNA"/>
</dbReference>
<dbReference type="Pfam" id="PF04832">
    <property type="entry name" value="SOUL"/>
    <property type="match status" value="1"/>
</dbReference>
<gene>
    <name evidence="3" type="ORF">DH2020_031705</name>
</gene>
<feature type="chain" id="PRO_5047403203" evidence="2">
    <location>
        <begin position="28"/>
        <end position="161"/>
    </location>
</feature>
<evidence type="ECO:0000313" key="4">
    <source>
        <dbReference type="Proteomes" id="UP001318860"/>
    </source>
</evidence>
<proteinExistence type="inferred from homology"/>
<keyword evidence="2" id="KW-0732">Signal</keyword>
<organism evidence="3 4">
    <name type="scientific">Rehmannia glutinosa</name>
    <name type="common">Chinese foxglove</name>
    <dbReference type="NCBI Taxonomy" id="99300"/>
    <lineage>
        <taxon>Eukaryota</taxon>
        <taxon>Viridiplantae</taxon>
        <taxon>Streptophyta</taxon>
        <taxon>Embryophyta</taxon>
        <taxon>Tracheophyta</taxon>
        <taxon>Spermatophyta</taxon>
        <taxon>Magnoliopsida</taxon>
        <taxon>eudicotyledons</taxon>
        <taxon>Gunneridae</taxon>
        <taxon>Pentapetalae</taxon>
        <taxon>asterids</taxon>
        <taxon>lamiids</taxon>
        <taxon>Lamiales</taxon>
        <taxon>Orobanchaceae</taxon>
        <taxon>Rehmannieae</taxon>
        <taxon>Rehmannia</taxon>
    </lineage>
</organism>
<sequence>MASLKTQLNILVFVVLSLSLFELGCLGKEQVKGYPPSVNCATRDCFSYEVIHSQKEFEIRDYQHSYWVTPPYNYSTNNNYVADFRKAYILCGAVRRFDGYLNDTTIKVEKALLLKSLQGTQWQNITEIPGTTVADYNLPGQIKGRVNEIILFFGDPWPHQE</sequence>